<dbReference type="PANTHER" id="PTHR38465:SF2">
    <property type="entry name" value="HTH-TYPE TRANSCRIPTIONAL REGULATOR MMPR5"/>
    <property type="match status" value="1"/>
</dbReference>
<accession>A0A6L9SCV7</accession>
<name>A0A6L9SCV7_9ACTN</name>
<dbReference type="GO" id="GO:0003700">
    <property type="term" value="F:DNA-binding transcription factor activity"/>
    <property type="evidence" value="ECO:0007669"/>
    <property type="project" value="InterPro"/>
</dbReference>
<evidence type="ECO:0000313" key="5">
    <source>
        <dbReference type="EMBL" id="NEE02408.1"/>
    </source>
</evidence>
<dbReference type="RefSeq" id="WP_163740908.1">
    <property type="nucleotide sequence ID" value="NZ_JAAGOA010000014.1"/>
</dbReference>
<dbReference type="Proteomes" id="UP000475214">
    <property type="component" value="Unassembled WGS sequence"/>
</dbReference>
<evidence type="ECO:0000256" key="2">
    <source>
        <dbReference type="ARBA" id="ARBA00023125"/>
    </source>
</evidence>
<keyword evidence="3" id="KW-0804">Transcription</keyword>
<evidence type="ECO:0000256" key="1">
    <source>
        <dbReference type="ARBA" id="ARBA00023015"/>
    </source>
</evidence>
<keyword evidence="6" id="KW-1185">Reference proteome</keyword>
<organism evidence="5 6">
    <name type="scientific">Phytoactinopolyspora halotolerans</name>
    <dbReference type="NCBI Taxonomy" id="1981512"/>
    <lineage>
        <taxon>Bacteria</taxon>
        <taxon>Bacillati</taxon>
        <taxon>Actinomycetota</taxon>
        <taxon>Actinomycetes</taxon>
        <taxon>Jiangellales</taxon>
        <taxon>Jiangellaceae</taxon>
        <taxon>Phytoactinopolyspora</taxon>
    </lineage>
</organism>
<dbReference type="InterPro" id="IPR000835">
    <property type="entry name" value="HTH_MarR-typ"/>
</dbReference>
<dbReference type="PANTHER" id="PTHR38465">
    <property type="entry name" value="HTH-TYPE TRANSCRIPTIONAL REGULATOR MJ1563-RELATED"/>
    <property type="match status" value="1"/>
</dbReference>
<sequence>MAGRVLAFLMLSTASQVSSGDIARALRVSAGSVSTATRELAEAGCIRQIAVPGSRGHYFRSADDVCGAFLVAEQRRHHVNVAFAEELMGILDPDETKPLKRLANMRDYHAFLDRSHLRLRHEWEELKRRRDAARHHE</sequence>
<evidence type="ECO:0000256" key="3">
    <source>
        <dbReference type="ARBA" id="ARBA00023163"/>
    </source>
</evidence>
<keyword evidence="2" id="KW-0238">DNA-binding</keyword>
<feature type="domain" description="HTH marR-type" evidence="4">
    <location>
        <begin position="4"/>
        <end position="54"/>
    </location>
</feature>
<comment type="caution">
    <text evidence="5">The sequence shown here is derived from an EMBL/GenBank/DDBJ whole genome shotgun (WGS) entry which is preliminary data.</text>
</comment>
<dbReference type="EMBL" id="JAAGOA010000014">
    <property type="protein sequence ID" value="NEE02408.1"/>
    <property type="molecule type" value="Genomic_DNA"/>
</dbReference>
<dbReference type="Gene3D" id="1.10.10.10">
    <property type="entry name" value="Winged helix-like DNA-binding domain superfamily/Winged helix DNA-binding domain"/>
    <property type="match status" value="1"/>
</dbReference>
<keyword evidence="1" id="KW-0805">Transcription regulation</keyword>
<dbReference type="Pfam" id="PF12802">
    <property type="entry name" value="MarR_2"/>
    <property type="match status" value="1"/>
</dbReference>
<dbReference type="SUPFAM" id="SSF46785">
    <property type="entry name" value="Winged helix' DNA-binding domain"/>
    <property type="match status" value="1"/>
</dbReference>
<dbReference type="InterPro" id="IPR036390">
    <property type="entry name" value="WH_DNA-bd_sf"/>
</dbReference>
<protein>
    <submittedName>
        <fullName evidence="5">MarR family transcriptional regulator</fullName>
    </submittedName>
</protein>
<proteinExistence type="predicted"/>
<dbReference type="InterPro" id="IPR036388">
    <property type="entry name" value="WH-like_DNA-bd_sf"/>
</dbReference>
<evidence type="ECO:0000259" key="4">
    <source>
        <dbReference type="Pfam" id="PF12802"/>
    </source>
</evidence>
<dbReference type="AlphaFoldDB" id="A0A6L9SCV7"/>
<evidence type="ECO:0000313" key="6">
    <source>
        <dbReference type="Proteomes" id="UP000475214"/>
    </source>
</evidence>
<dbReference type="InterPro" id="IPR052362">
    <property type="entry name" value="HTH-GbsR_regulator"/>
</dbReference>
<reference evidence="5 6" key="1">
    <citation type="submission" date="2020-02" db="EMBL/GenBank/DDBJ databases">
        <authorList>
            <person name="Li X.-J."/>
            <person name="Han X.-M."/>
        </authorList>
    </citation>
    <scope>NUCLEOTIDE SEQUENCE [LARGE SCALE GENOMIC DNA]</scope>
    <source>
        <strain evidence="5 6">CCTCC AB 2017055</strain>
    </source>
</reference>
<gene>
    <name evidence="5" type="ORF">G1H10_19725</name>
</gene>
<dbReference type="GO" id="GO:0003677">
    <property type="term" value="F:DNA binding"/>
    <property type="evidence" value="ECO:0007669"/>
    <property type="project" value="UniProtKB-KW"/>
</dbReference>